<gene>
    <name evidence="1" type="ORF">H2199_005882</name>
</gene>
<accession>A0ACC2YYU6</accession>
<keyword evidence="2" id="KW-1185">Reference proteome</keyword>
<comment type="caution">
    <text evidence="1">The sequence shown here is derived from an EMBL/GenBank/DDBJ whole genome shotgun (WGS) entry which is preliminary data.</text>
</comment>
<name>A0ACC2YYU6_9PEZI</name>
<dbReference type="EMBL" id="JAPDRP010000017">
    <property type="protein sequence ID" value="KAJ9640343.1"/>
    <property type="molecule type" value="Genomic_DNA"/>
</dbReference>
<protein>
    <submittedName>
        <fullName evidence="1">Uncharacterized protein</fullName>
    </submittedName>
</protein>
<sequence length="842" mass="95076">MADVLQSEQHRSTTPNGFRHSHSSSRGHSTEQHAGAQNTVDSIELLGSGVKELVRAIDSLVDLGIPSQVLPLPQIVVVGDQSAGKSSLIEAISEIKVPRSTGTCTRCPLQIRTKSSDEGSALWTCKVSLHKKYGYYGDVPVNVSADKPPMYPWVENQFGTIVEFTTVHNKRELEEVLKRAQDAILNPAQDHVQYARASNGRPEPTQLEFSPNVVVLEISGPGLPNLSFVDLPGVINQTEDGTKPYLVKLVKNLAREYVKPKESLVLLACSMESDLANSSASKLVRNMNAERRAVGVLTKPDRMPQGDSLALWNAVLNGEKFPLEHGYYVTKQPSQLDLDRAIDHTEARISERAFFQSQEPWARSFSGFRHRFGTFSLQQALSQKLTDQIRASLPQIRTQVQRKIEDIDNELRYLPEPPTINAQSIVIGTLSDFANIMQKLVEGAQPYHDLRQTWRHHCQTFRDVIISLRPTLIRKTDAETAAAARAPRPQPKFTGTPTKREHGEAVMIESDSDREMSVAPEPTPSKRPRMMANAEPATPRTPQKRRPVKANDLATRFKLEDIRKVLDDFSASDIGDVDPKAVDYLILKTLEHWDAPMRTFLDDTEKVLRVHVRRALDEVFRQWKTTDLYKESYRIIDTFLTTHMQSQRQDVAERALRLERFKPITLNIEILERNRVEELEVFQTARYEARANAWVDEQDVRTGKGTSLQDRHRKIATEQVRKEIGPDPYQREVEVMAKVRGYYNVASNGFVDHICKSLQAELFESFRTDIRGGLMEGLSVVDDADAHANCVRLLAEDPAREVHRQALKKEKEKLMDAQKVIDSLDLKYRQVDGVNGVSNGVV</sequence>
<organism evidence="1 2">
    <name type="scientific">Coniosporium tulheliwenetii</name>
    <dbReference type="NCBI Taxonomy" id="3383036"/>
    <lineage>
        <taxon>Eukaryota</taxon>
        <taxon>Fungi</taxon>
        <taxon>Dikarya</taxon>
        <taxon>Ascomycota</taxon>
        <taxon>Pezizomycotina</taxon>
        <taxon>Dothideomycetes</taxon>
        <taxon>Dothideomycetes incertae sedis</taxon>
        <taxon>Coniosporium</taxon>
    </lineage>
</organism>
<evidence type="ECO:0000313" key="2">
    <source>
        <dbReference type="Proteomes" id="UP001172680"/>
    </source>
</evidence>
<evidence type="ECO:0000313" key="1">
    <source>
        <dbReference type="EMBL" id="KAJ9640343.1"/>
    </source>
</evidence>
<reference evidence="1" key="1">
    <citation type="submission" date="2022-10" db="EMBL/GenBank/DDBJ databases">
        <title>Culturing micro-colonial fungi from biological soil crusts in the Mojave desert and describing Neophaeococcomyces mojavensis, and introducing the new genera and species Taxawa tesnikishii.</title>
        <authorList>
            <person name="Kurbessoian T."/>
            <person name="Stajich J.E."/>
        </authorList>
    </citation>
    <scope>NUCLEOTIDE SEQUENCE</scope>
    <source>
        <strain evidence="1">JES_115</strain>
    </source>
</reference>
<proteinExistence type="predicted"/>
<dbReference type="Proteomes" id="UP001172680">
    <property type="component" value="Unassembled WGS sequence"/>
</dbReference>